<dbReference type="PANTHER" id="PTHR43420">
    <property type="entry name" value="ACETYLTRANSFERASE"/>
    <property type="match status" value="1"/>
</dbReference>
<dbReference type="InterPro" id="IPR000182">
    <property type="entry name" value="GNAT_dom"/>
</dbReference>
<keyword evidence="2" id="KW-0012">Acyltransferase</keyword>
<dbReference type="OrthoDB" id="1821130at2"/>
<dbReference type="Proteomes" id="UP000438699">
    <property type="component" value="Unassembled WGS sequence"/>
</dbReference>
<dbReference type="InterPro" id="IPR016181">
    <property type="entry name" value="Acyl_CoA_acyltransferase"/>
</dbReference>
<sequence>MGNIAYREVGKSELDVIQPLWESLNAMHETCSPYFADRFKRYSFAERKRELLDHAHGGSLLMLVARDMKQDSDIGYCVSTFLGSTGKIDSLFVDGRCRGCGIGHELMVRSLEWLNGRGAKDIVVDVVAGNESAWNFYARYGFAPHRTCLLHRGSDGCGKSEQERTRP</sequence>
<reference evidence="4 5" key="1">
    <citation type="journal article" date="2017" name="Int. J. Syst. Evol. Microbiol.">
        <title>Desulfovibrio senegalensis sp. nov., a mesophilic sulfate reducer isolated from marine sediment.</title>
        <authorList>
            <person name="Thioye A."/>
            <person name="Gam Z.B.A."/>
            <person name="Mbengue M."/>
            <person name="Cayol J.L."/>
            <person name="Joseph-Bartoli M."/>
            <person name="Toure-Kane C."/>
            <person name="Labat M."/>
        </authorList>
    </citation>
    <scope>NUCLEOTIDE SEQUENCE [LARGE SCALE GENOMIC DNA]</scope>
    <source>
        <strain evidence="4 5">DSM 101509</strain>
    </source>
</reference>
<evidence type="ECO:0000259" key="3">
    <source>
        <dbReference type="PROSITE" id="PS51186"/>
    </source>
</evidence>
<dbReference type="GO" id="GO:0016747">
    <property type="term" value="F:acyltransferase activity, transferring groups other than amino-acyl groups"/>
    <property type="evidence" value="ECO:0007669"/>
    <property type="project" value="InterPro"/>
</dbReference>
<dbReference type="CDD" id="cd04301">
    <property type="entry name" value="NAT_SF"/>
    <property type="match status" value="1"/>
</dbReference>
<dbReference type="SUPFAM" id="SSF55729">
    <property type="entry name" value="Acyl-CoA N-acyltransferases (Nat)"/>
    <property type="match status" value="1"/>
</dbReference>
<comment type="caution">
    <text evidence="4">The sequence shown here is derived from an EMBL/GenBank/DDBJ whole genome shotgun (WGS) entry which is preliminary data.</text>
</comment>
<dbReference type="InterPro" id="IPR050680">
    <property type="entry name" value="YpeA/RimI_acetyltransf"/>
</dbReference>
<dbReference type="EMBL" id="WAIE01000001">
    <property type="protein sequence ID" value="KAB1442760.1"/>
    <property type="molecule type" value="Genomic_DNA"/>
</dbReference>
<dbReference type="PROSITE" id="PS51186">
    <property type="entry name" value="GNAT"/>
    <property type="match status" value="1"/>
</dbReference>
<feature type="domain" description="N-acetyltransferase" evidence="3">
    <location>
        <begin position="12"/>
        <end position="167"/>
    </location>
</feature>
<evidence type="ECO:0000313" key="5">
    <source>
        <dbReference type="Proteomes" id="UP000438699"/>
    </source>
</evidence>
<dbReference type="RefSeq" id="WP_151148952.1">
    <property type="nucleotide sequence ID" value="NZ_WAIE01000001.1"/>
</dbReference>
<evidence type="ECO:0000313" key="4">
    <source>
        <dbReference type="EMBL" id="KAB1442760.1"/>
    </source>
</evidence>
<organism evidence="4 5">
    <name type="scientific">Pseudodesulfovibrio senegalensis</name>
    <dbReference type="NCBI Taxonomy" id="1721087"/>
    <lineage>
        <taxon>Bacteria</taxon>
        <taxon>Pseudomonadati</taxon>
        <taxon>Thermodesulfobacteriota</taxon>
        <taxon>Desulfovibrionia</taxon>
        <taxon>Desulfovibrionales</taxon>
        <taxon>Desulfovibrionaceae</taxon>
    </lineage>
</organism>
<evidence type="ECO:0000256" key="1">
    <source>
        <dbReference type="ARBA" id="ARBA00022679"/>
    </source>
</evidence>
<proteinExistence type="predicted"/>
<dbReference type="Pfam" id="PF00583">
    <property type="entry name" value="Acetyltransf_1"/>
    <property type="match status" value="1"/>
</dbReference>
<name>A0A6N6N3E1_9BACT</name>
<keyword evidence="1 4" id="KW-0808">Transferase</keyword>
<gene>
    <name evidence="4" type="ORF">F8A88_00330</name>
</gene>
<accession>A0A6N6N3E1</accession>
<keyword evidence="5" id="KW-1185">Reference proteome</keyword>
<dbReference type="AlphaFoldDB" id="A0A6N6N3E1"/>
<evidence type="ECO:0000256" key="2">
    <source>
        <dbReference type="ARBA" id="ARBA00023315"/>
    </source>
</evidence>
<dbReference type="Gene3D" id="3.40.630.30">
    <property type="match status" value="1"/>
</dbReference>
<protein>
    <submittedName>
        <fullName evidence="4">GNAT family N-acetyltransferase</fullName>
    </submittedName>
</protein>